<gene>
    <name evidence="2" type="ORF">PYR84_13440</name>
</gene>
<protein>
    <submittedName>
        <fullName evidence="2">Uncharacterized protein</fullName>
    </submittedName>
</protein>
<sequence length="64" mass="7167">MQVGDLRGKRRPDNGMIFEVLEGHVRTHLGEGTTGGQARDAREAHETRDADVDLVLSVMRSYMK</sequence>
<dbReference type="AlphaFoldDB" id="A0AAX3SW28"/>
<evidence type="ECO:0000313" key="2">
    <source>
        <dbReference type="EMBL" id="WFF84130.1"/>
    </source>
</evidence>
<dbReference type="Proteomes" id="UP001219066">
    <property type="component" value="Chromosome"/>
</dbReference>
<dbReference type="EMBL" id="CP120956">
    <property type="protein sequence ID" value="WFF84130.1"/>
    <property type="molecule type" value="Genomic_DNA"/>
</dbReference>
<evidence type="ECO:0000256" key="1">
    <source>
        <dbReference type="SAM" id="MobiDB-lite"/>
    </source>
</evidence>
<proteinExistence type="predicted"/>
<feature type="region of interest" description="Disordered" evidence="1">
    <location>
        <begin position="28"/>
        <end position="47"/>
    </location>
</feature>
<accession>A0AAX3SW28</accession>
<name>A0AAX3SW28_9BURK</name>
<dbReference type="RefSeq" id="WP_128422738.1">
    <property type="nucleotide sequence ID" value="NZ_CBCSDN010000060.1"/>
</dbReference>
<reference evidence="2" key="1">
    <citation type="submission" date="2023-03" db="EMBL/GenBank/DDBJ databases">
        <title>Synergistic degradation of erythromycin by symbiotic bacteria Ery-6A and Ery-6B and application in simulated water remediation.</title>
        <authorList>
            <person name="Xu S."/>
        </authorList>
    </citation>
    <scope>NUCLEOTIDE SEQUENCE</scope>
    <source>
        <strain evidence="2">Ery-6A</strain>
    </source>
</reference>
<organism evidence="2 3">
    <name type="scientific">Delftia tsuruhatensis</name>
    <dbReference type="NCBI Taxonomy" id="180282"/>
    <lineage>
        <taxon>Bacteria</taxon>
        <taxon>Pseudomonadati</taxon>
        <taxon>Pseudomonadota</taxon>
        <taxon>Betaproteobacteria</taxon>
        <taxon>Burkholderiales</taxon>
        <taxon>Comamonadaceae</taxon>
        <taxon>Delftia</taxon>
    </lineage>
</organism>
<evidence type="ECO:0000313" key="3">
    <source>
        <dbReference type="Proteomes" id="UP001219066"/>
    </source>
</evidence>